<evidence type="ECO:0000313" key="1">
    <source>
        <dbReference type="EMBL" id="KIO19759.1"/>
    </source>
</evidence>
<feature type="non-terminal residue" evidence="1">
    <location>
        <position position="1"/>
    </location>
</feature>
<organism evidence="1 2">
    <name type="scientific">Tulasnella calospora MUT 4182</name>
    <dbReference type="NCBI Taxonomy" id="1051891"/>
    <lineage>
        <taxon>Eukaryota</taxon>
        <taxon>Fungi</taxon>
        <taxon>Dikarya</taxon>
        <taxon>Basidiomycota</taxon>
        <taxon>Agaricomycotina</taxon>
        <taxon>Agaricomycetes</taxon>
        <taxon>Cantharellales</taxon>
        <taxon>Tulasnellaceae</taxon>
        <taxon>Tulasnella</taxon>
    </lineage>
</organism>
<dbReference type="EMBL" id="KN823204">
    <property type="protein sequence ID" value="KIO19759.1"/>
    <property type="molecule type" value="Genomic_DNA"/>
</dbReference>
<gene>
    <name evidence="1" type="ORF">M407DRAFT_82386</name>
</gene>
<evidence type="ECO:0000313" key="2">
    <source>
        <dbReference type="Proteomes" id="UP000054248"/>
    </source>
</evidence>
<dbReference type="STRING" id="1051891.A0A0C3Q7Y5"/>
<sequence>NWPHWKQRVTAVLRKRGLLPYVIEEENKSMVDWDRKDGQAHTQLESSIRDPEMIHLLLAKTAKEMWDALVAAKEP</sequence>
<reference evidence="2" key="2">
    <citation type="submission" date="2015-01" db="EMBL/GenBank/DDBJ databases">
        <title>Evolutionary Origins and Diversification of the Mycorrhizal Mutualists.</title>
        <authorList>
            <consortium name="DOE Joint Genome Institute"/>
            <consortium name="Mycorrhizal Genomics Consortium"/>
            <person name="Kohler A."/>
            <person name="Kuo A."/>
            <person name="Nagy L.G."/>
            <person name="Floudas D."/>
            <person name="Copeland A."/>
            <person name="Barry K.W."/>
            <person name="Cichocki N."/>
            <person name="Veneault-Fourrey C."/>
            <person name="LaButti K."/>
            <person name="Lindquist E.A."/>
            <person name="Lipzen A."/>
            <person name="Lundell T."/>
            <person name="Morin E."/>
            <person name="Murat C."/>
            <person name="Riley R."/>
            <person name="Ohm R."/>
            <person name="Sun H."/>
            <person name="Tunlid A."/>
            <person name="Henrissat B."/>
            <person name="Grigoriev I.V."/>
            <person name="Hibbett D.S."/>
            <person name="Martin F."/>
        </authorList>
    </citation>
    <scope>NUCLEOTIDE SEQUENCE [LARGE SCALE GENOMIC DNA]</scope>
    <source>
        <strain evidence="2">MUT 4182</strain>
    </source>
</reference>
<dbReference type="Pfam" id="PF14223">
    <property type="entry name" value="Retrotran_gag_2"/>
    <property type="match status" value="1"/>
</dbReference>
<keyword evidence="2" id="KW-1185">Reference proteome</keyword>
<dbReference type="OrthoDB" id="2847449at2759"/>
<protein>
    <recommendedName>
        <fullName evidence="3">Retrotransposon Copia-like N-terminal domain-containing protein</fullName>
    </recommendedName>
</protein>
<dbReference type="HOGENOM" id="CLU_180939_0_0_1"/>
<proteinExistence type="predicted"/>
<dbReference type="AlphaFoldDB" id="A0A0C3Q7Y5"/>
<dbReference type="Proteomes" id="UP000054248">
    <property type="component" value="Unassembled WGS sequence"/>
</dbReference>
<evidence type="ECO:0008006" key="3">
    <source>
        <dbReference type="Google" id="ProtNLM"/>
    </source>
</evidence>
<accession>A0A0C3Q7Y5</accession>
<reference evidence="1 2" key="1">
    <citation type="submission" date="2014-04" db="EMBL/GenBank/DDBJ databases">
        <authorList>
            <consortium name="DOE Joint Genome Institute"/>
            <person name="Kuo A."/>
            <person name="Girlanda M."/>
            <person name="Perotto S."/>
            <person name="Kohler A."/>
            <person name="Nagy L.G."/>
            <person name="Floudas D."/>
            <person name="Copeland A."/>
            <person name="Barry K.W."/>
            <person name="Cichocki N."/>
            <person name="Veneault-Fourrey C."/>
            <person name="LaButti K."/>
            <person name="Lindquist E.A."/>
            <person name="Lipzen A."/>
            <person name="Lundell T."/>
            <person name="Morin E."/>
            <person name="Murat C."/>
            <person name="Sun H."/>
            <person name="Tunlid A."/>
            <person name="Henrissat B."/>
            <person name="Grigoriev I.V."/>
            <person name="Hibbett D.S."/>
            <person name="Martin F."/>
            <person name="Nordberg H.P."/>
            <person name="Cantor M.N."/>
            <person name="Hua S.X."/>
        </authorList>
    </citation>
    <scope>NUCLEOTIDE SEQUENCE [LARGE SCALE GENOMIC DNA]</scope>
    <source>
        <strain evidence="1 2">MUT 4182</strain>
    </source>
</reference>
<name>A0A0C3Q7Y5_9AGAM</name>